<accession>A0ABM3KXD5</accession>
<keyword evidence="2" id="KW-1185">Reference proteome</keyword>
<dbReference type="RefSeq" id="XP_050942438.1">
    <property type="nucleotide sequence ID" value="XM_051086481.1"/>
</dbReference>
<dbReference type="InterPro" id="IPR049306">
    <property type="entry name" value="GLV1-2"/>
</dbReference>
<dbReference type="PANTHER" id="PTHR34961:SF7">
    <property type="entry name" value="TRANSMEMBRANE PROTEIN"/>
    <property type="match status" value="1"/>
</dbReference>
<keyword evidence="1" id="KW-0732">Signal</keyword>
<dbReference type="PANTHER" id="PTHR34961">
    <property type="entry name" value="TRANSMEMBRANE PROTEIN"/>
    <property type="match status" value="1"/>
</dbReference>
<dbReference type="GeneID" id="127149957"/>
<dbReference type="Proteomes" id="UP001652600">
    <property type="component" value="Chromosome 6"/>
</dbReference>
<organism evidence="2 3">
    <name type="scientific">Cucumis melo</name>
    <name type="common">Muskmelon</name>
    <dbReference type="NCBI Taxonomy" id="3656"/>
    <lineage>
        <taxon>Eukaryota</taxon>
        <taxon>Viridiplantae</taxon>
        <taxon>Streptophyta</taxon>
        <taxon>Embryophyta</taxon>
        <taxon>Tracheophyta</taxon>
        <taxon>Spermatophyta</taxon>
        <taxon>Magnoliopsida</taxon>
        <taxon>eudicotyledons</taxon>
        <taxon>Gunneridae</taxon>
        <taxon>Pentapetalae</taxon>
        <taxon>rosids</taxon>
        <taxon>fabids</taxon>
        <taxon>Cucurbitales</taxon>
        <taxon>Cucurbitaceae</taxon>
        <taxon>Benincaseae</taxon>
        <taxon>Cucumis</taxon>
    </lineage>
</organism>
<gene>
    <name evidence="3" type="primary">LOC127149957</name>
</gene>
<reference evidence="3" key="1">
    <citation type="submission" date="2025-08" db="UniProtKB">
        <authorList>
            <consortium name="RefSeq"/>
        </authorList>
    </citation>
    <scope>IDENTIFICATION</scope>
    <source>
        <tissue evidence="3">Stem</tissue>
    </source>
</reference>
<protein>
    <submittedName>
        <fullName evidence="3">Uncharacterized protein LOC127149957</fullName>
    </submittedName>
</protein>
<dbReference type="InterPro" id="IPR053313">
    <property type="entry name" value="RGF"/>
</dbReference>
<name>A0ABM3KXD5_CUCME</name>
<feature type="chain" id="PRO_5047243081" evidence="1">
    <location>
        <begin position="23"/>
        <end position="128"/>
    </location>
</feature>
<proteinExistence type="predicted"/>
<dbReference type="Pfam" id="PF21529">
    <property type="entry name" value="GLV1-2"/>
    <property type="match status" value="1"/>
</dbReference>
<evidence type="ECO:0000313" key="3">
    <source>
        <dbReference type="RefSeq" id="XP_050942438.1"/>
    </source>
</evidence>
<evidence type="ECO:0000313" key="2">
    <source>
        <dbReference type="Proteomes" id="UP001652600"/>
    </source>
</evidence>
<evidence type="ECO:0000256" key="1">
    <source>
        <dbReference type="SAM" id="SignalP"/>
    </source>
</evidence>
<sequence length="128" mass="14911">MAMPCFFLTLLFFLSTLHACDASRLRFFQSSNFVSRIEPHSISQGIWTDHDQERSFYKNNSDKVLPHKEIIVGIEMLKGMKKDGSRLVMELPMKEKVMNSKENEVGEDMVVMDYAQPHRKPPIHNERP</sequence>
<feature type="signal peptide" evidence="1">
    <location>
        <begin position="1"/>
        <end position="22"/>
    </location>
</feature>